<proteinExistence type="predicted"/>
<dbReference type="EC" id="3.1.3.16" evidence="2"/>
<keyword evidence="3" id="KW-0479">Metal-binding</keyword>
<evidence type="ECO:0000256" key="7">
    <source>
        <dbReference type="ARBA" id="ARBA00047761"/>
    </source>
</evidence>
<evidence type="ECO:0000313" key="10">
    <source>
        <dbReference type="EMBL" id="ALX47419.1"/>
    </source>
</evidence>
<sequence length="251" mass="27440">MKGYFQTDPGKIRSHNEDAGGLFYNESGQMLAVIADGMGGHQAGDVASELATSFIQDEWEKTNTFESAESAESWLRANLHEMNESIIQHAQAHAECAGMGTTVVTAICTDTFASIAHIGDSRCYILNEDGFRQLTEDHSLVNELVRTGQISKEDAEEHPRKNVLLKAAGTEPDITPDVHTTQWNPENKLLLCSDGLTDKMKDEELLSFIQEGPDIAAICNGMVELANARGGEDNISLVIVHHETAIEEGDR</sequence>
<dbReference type="InterPro" id="IPR001932">
    <property type="entry name" value="PPM-type_phosphatase-like_dom"/>
</dbReference>
<dbReference type="FunFam" id="3.60.40.10:FF:000002">
    <property type="entry name" value="Serine/threonine phosphatase stp"/>
    <property type="match status" value="1"/>
</dbReference>
<dbReference type="CDD" id="cd00143">
    <property type="entry name" value="PP2Cc"/>
    <property type="match status" value="1"/>
</dbReference>
<gene>
    <name evidence="10" type="ORF">AOX59_01680</name>
</gene>
<evidence type="ECO:0000256" key="1">
    <source>
        <dbReference type="ARBA" id="ARBA00001936"/>
    </source>
</evidence>
<dbReference type="GO" id="GO:0004722">
    <property type="term" value="F:protein serine/threonine phosphatase activity"/>
    <property type="evidence" value="ECO:0007669"/>
    <property type="project" value="UniProtKB-EC"/>
</dbReference>
<keyword evidence="6" id="KW-0464">Manganese</keyword>
<evidence type="ECO:0000256" key="5">
    <source>
        <dbReference type="ARBA" id="ARBA00022912"/>
    </source>
</evidence>
<dbReference type="EMBL" id="CP013862">
    <property type="protein sequence ID" value="ALX47419.1"/>
    <property type="molecule type" value="Genomic_DNA"/>
</dbReference>
<keyword evidence="11" id="KW-1185">Reference proteome</keyword>
<dbReference type="PANTHER" id="PTHR47992">
    <property type="entry name" value="PROTEIN PHOSPHATASE"/>
    <property type="match status" value="1"/>
</dbReference>
<dbReference type="InterPro" id="IPR036457">
    <property type="entry name" value="PPM-type-like_dom_sf"/>
</dbReference>
<comment type="catalytic activity">
    <reaction evidence="7">
        <text>O-phospho-L-seryl-[protein] + H2O = L-seryl-[protein] + phosphate</text>
        <dbReference type="Rhea" id="RHEA:20629"/>
        <dbReference type="Rhea" id="RHEA-COMP:9863"/>
        <dbReference type="Rhea" id="RHEA-COMP:11604"/>
        <dbReference type="ChEBI" id="CHEBI:15377"/>
        <dbReference type="ChEBI" id="CHEBI:29999"/>
        <dbReference type="ChEBI" id="CHEBI:43474"/>
        <dbReference type="ChEBI" id="CHEBI:83421"/>
        <dbReference type="EC" id="3.1.3.16"/>
    </reaction>
</comment>
<organism evidence="10 11">
    <name type="scientific">Lentibacillus amyloliquefaciens</name>
    <dbReference type="NCBI Taxonomy" id="1472767"/>
    <lineage>
        <taxon>Bacteria</taxon>
        <taxon>Bacillati</taxon>
        <taxon>Bacillota</taxon>
        <taxon>Bacilli</taxon>
        <taxon>Bacillales</taxon>
        <taxon>Bacillaceae</taxon>
        <taxon>Lentibacillus</taxon>
    </lineage>
</organism>
<comment type="catalytic activity">
    <reaction evidence="8">
        <text>O-phospho-L-threonyl-[protein] + H2O = L-threonyl-[protein] + phosphate</text>
        <dbReference type="Rhea" id="RHEA:47004"/>
        <dbReference type="Rhea" id="RHEA-COMP:11060"/>
        <dbReference type="Rhea" id="RHEA-COMP:11605"/>
        <dbReference type="ChEBI" id="CHEBI:15377"/>
        <dbReference type="ChEBI" id="CHEBI:30013"/>
        <dbReference type="ChEBI" id="CHEBI:43474"/>
        <dbReference type="ChEBI" id="CHEBI:61977"/>
        <dbReference type="EC" id="3.1.3.16"/>
    </reaction>
</comment>
<evidence type="ECO:0000256" key="3">
    <source>
        <dbReference type="ARBA" id="ARBA00022723"/>
    </source>
</evidence>
<keyword evidence="5" id="KW-0904">Protein phosphatase</keyword>
<dbReference type="GO" id="GO:0046872">
    <property type="term" value="F:metal ion binding"/>
    <property type="evidence" value="ECO:0007669"/>
    <property type="project" value="UniProtKB-KW"/>
</dbReference>
<dbReference type="SUPFAM" id="SSF81606">
    <property type="entry name" value="PP2C-like"/>
    <property type="match status" value="1"/>
</dbReference>
<evidence type="ECO:0000256" key="8">
    <source>
        <dbReference type="ARBA" id="ARBA00048336"/>
    </source>
</evidence>
<dbReference type="InterPro" id="IPR015655">
    <property type="entry name" value="PP2C"/>
</dbReference>
<dbReference type="KEGG" id="lao:AOX59_01680"/>
<dbReference type="SMART" id="SM00331">
    <property type="entry name" value="PP2C_SIG"/>
    <property type="match status" value="1"/>
</dbReference>
<accession>A0A0U3NKV9</accession>
<dbReference type="RefSeq" id="WP_068440926.1">
    <property type="nucleotide sequence ID" value="NZ_CP013862.1"/>
</dbReference>
<protein>
    <recommendedName>
        <fullName evidence="2">protein-serine/threonine phosphatase</fullName>
        <ecNumber evidence="2">3.1.3.16</ecNumber>
    </recommendedName>
</protein>
<reference evidence="10 11" key="1">
    <citation type="submission" date="2016-01" db="EMBL/GenBank/DDBJ databases">
        <title>Complete genome sequence of strain Lentibacillus amyloliquefaciens LAM0015T isolated from saline sediment.</title>
        <authorList>
            <person name="Wang J.-L."/>
            <person name="He M.-X."/>
        </authorList>
    </citation>
    <scope>NUCLEOTIDE SEQUENCE [LARGE SCALE GENOMIC DNA]</scope>
    <source>
        <strain evidence="10 11">LAM0015</strain>
    </source>
</reference>
<evidence type="ECO:0000313" key="11">
    <source>
        <dbReference type="Proteomes" id="UP000050331"/>
    </source>
</evidence>
<evidence type="ECO:0000259" key="9">
    <source>
        <dbReference type="PROSITE" id="PS51746"/>
    </source>
</evidence>
<dbReference type="OrthoDB" id="9801841at2"/>
<dbReference type="SMART" id="SM00332">
    <property type="entry name" value="PP2Cc"/>
    <property type="match status" value="1"/>
</dbReference>
<dbReference type="Gene3D" id="3.60.40.10">
    <property type="entry name" value="PPM-type phosphatase domain"/>
    <property type="match status" value="1"/>
</dbReference>
<dbReference type="Pfam" id="PF13672">
    <property type="entry name" value="PP2C_2"/>
    <property type="match status" value="1"/>
</dbReference>
<dbReference type="Proteomes" id="UP000050331">
    <property type="component" value="Chromosome"/>
</dbReference>
<dbReference type="AlphaFoldDB" id="A0A0U3NKV9"/>
<dbReference type="PROSITE" id="PS51746">
    <property type="entry name" value="PPM_2"/>
    <property type="match status" value="1"/>
</dbReference>
<evidence type="ECO:0000256" key="6">
    <source>
        <dbReference type="ARBA" id="ARBA00023211"/>
    </source>
</evidence>
<evidence type="ECO:0000256" key="4">
    <source>
        <dbReference type="ARBA" id="ARBA00022801"/>
    </source>
</evidence>
<feature type="domain" description="PPM-type phosphatase" evidence="9">
    <location>
        <begin position="2"/>
        <end position="242"/>
    </location>
</feature>
<name>A0A0U3NKV9_9BACI</name>
<keyword evidence="4" id="KW-0378">Hydrolase</keyword>
<comment type="cofactor">
    <cofactor evidence="1">
        <name>Mn(2+)</name>
        <dbReference type="ChEBI" id="CHEBI:29035"/>
    </cofactor>
</comment>
<dbReference type="NCBIfam" id="NF033484">
    <property type="entry name" value="Stp1_PP2C_phos"/>
    <property type="match status" value="1"/>
</dbReference>
<dbReference type="STRING" id="1472767.AOX59_01680"/>
<evidence type="ECO:0000256" key="2">
    <source>
        <dbReference type="ARBA" id="ARBA00013081"/>
    </source>
</evidence>